<dbReference type="PROSITE" id="PS51257">
    <property type="entry name" value="PROKAR_LIPOPROTEIN"/>
    <property type="match status" value="1"/>
</dbReference>
<evidence type="ECO:0000313" key="3">
    <source>
        <dbReference type="EMBL" id="TFF05051.1"/>
    </source>
</evidence>
<proteinExistence type="predicted"/>
<sequence>MTRSRAGALAVGLALAVLGAGACTASATPEDPTGAASATRTDRPPAEVPADDPTASADPERTPGGSDDPTAAASAGPGEEPEAVPPEVTGLGGATGATPLVVRAGWQVVGASGACVLSSRAAADPAAPTASPRDASAALLAETVAADGGDLTAPRDVLLPLLADGVTLQGVNAAAQDWTVTTPRGEVRVRGAARVVSVPTFEGDASTQSVVLALDCAGPLDEGAWQRLLAEVRVGLLAPAEELGTWPS</sequence>
<dbReference type="RefSeq" id="WP_061267955.1">
    <property type="nucleotide sequence ID" value="NZ_SOZH01000011.1"/>
</dbReference>
<feature type="signal peptide" evidence="2">
    <location>
        <begin position="1"/>
        <end position="27"/>
    </location>
</feature>
<keyword evidence="4" id="KW-1185">Reference proteome</keyword>
<evidence type="ECO:0000256" key="1">
    <source>
        <dbReference type="SAM" id="MobiDB-lite"/>
    </source>
</evidence>
<protein>
    <recommendedName>
        <fullName evidence="5">Lipoprotein</fullName>
    </recommendedName>
</protein>
<evidence type="ECO:0008006" key="5">
    <source>
        <dbReference type="Google" id="ProtNLM"/>
    </source>
</evidence>
<dbReference type="EMBL" id="SOZH01000011">
    <property type="protein sequence ID" value="TFF05051.1"/>
    <property type="molecule type" value="Genomic_DNA"/>
</dbReference>
<dbReference type="GeneID" id="95686228"/>
<accession>A0A4Y8QXQ6</accession>
<dbReference type="AlphaFoldDB" id="A0A4Y8QXQ6"/>
<feature type="region of interest" description="Disordered" evidence="1">
    <location>
        <begin position="24"/>
        <end position="92"/>
    </location>
</feature>
<reference evidence="3 4" key="1">
    <citation type="submission" date="2019-03" db="EMBL/GenBank/DDBJ databases">
        <title>Cellulosimicrobium funkei JCM14302 Assembly.</title>
        <authorList>
            <person name="Dou T."/>
        </authorList>
    </citation>
    <scope>NUCLEOTIDE SEQUENCE [LARGE SCALE GENOMIC DNA]</scope>
    <source>
        <strain evidence="3 4">JCM 14302</strain>
    </source>
</reference>
<gene>
    <name evidence="3" type="ORF">E1O70_17220</name>
</gene>
<dbReference type="Proteomes" id="UP000298003">
    <property type="component" value="Unassembled WGS sequence"/>
</dbReference>
<organism evidence="3 4">
    <name type="scientific">Cellulosimicrobium funkei</name>
    <dbReference type="NCBI Taxonomy" id="264251"/>
    <lineage>
        <taxon>Bacteria</taxon>
        <taxon>Bacillati</taxon>
        <taxon>Actinomycetota</taxon>
        <taxon>Actinomycetes</taxon>
        <taxon>Micrococcales</taxon>
        <taxon>Promicromonosporaceae</taxon>
        <taxon>Cellulosimicrobium</taxon>
    </lineage>
</organism>
<comment type="caution">
    <text evidence="3">The sequence shown here is derived from an EMBL/GenBank/DDBJ whole genome shotgun (WGS) entry which is preliminary data.</text>
</comment>
<feature type="chain" id="PRO_5021413129" description="Lipoprotein" evidence="2">
    <location>
        <begin position="28"/>
        <end position="248"/>
    </location>
</feature>
<evidence type="ECO:0000313" key="4">
    <source>
        <dbReference type="Proteomes" id="UP000298003"/>
    </source>
</evidence>
<name>A0A4Y8QXQ6_9MICO</name>
<evidence type="ECO:0000256" key="2">
    <source>
        <dbReference type="SAM" id="SignalP"/>
    </source>
</evidence>
<keyword evidence="2" id="KW-0732">Signal</keyword>
<feature type="compositionally biased region" description="Low complexity" evidence="1">
    <location>
        <begin position="69"/>
        <end position="78"/>
    </location>
</feature>